<feature type="region of interest" description="Disordered" evidence="2">
    <location>
        <begin position="677"/>
        <end position="839"/>
    </location>
</feature>
<reference evidence="5" key="1">
    <citation type="journal article" date="2014" name="PLoS ONE">
        <title>The genome and linkage map of the northern pike (Esox lucius): conserved synteny revealed between the salmonid sister group and the Neoteleostei.</title>
        <authorList>
            <person name="Rondeau E.B."/>
            <person name="Minkley D.R."/>
            <person name="Leong J.S."/>
            <person name="Messmer A.M."/>
            <person name="Jantzen J.R."/>
            <person name="von Schalburg K.R."/>
            <person name="Lemon C."/>
            <person name="Bird N.H."/>
            <person name="Koop B.F."/>
        </authorList>
    </citation>
    <scope>NUCLEOTIDE SEQUENCE</scope>
</reference>
<dbReference type="AlphaFoldDB" id="A0A3P8YFU2"/>
<reference evidence="4" key="3">
    <citation type="submission" date="2025-08" db="UniProtKB">
        <authorList>
            <consortium name="Ensembl"/>
        </authorList>
    </citation>
    <scope>IDENTIFICATION</scope>
</reference>
<feature type="compositionally biased region" description="Polar residues" evidence="2">
    <location>
        <begin position="544"/>
        <end position="557"/>
    </location>
</feature>
<proteinExistence type="predicted"/>
<dbReference type="PANTHER" id="PTHR46939:SF1">
    <property type="entry name" value="ZINC FINGER CCHC DOMAIN-CONTAINING PROTEIN 2"/>
    <property type="match status" value="1"/>
</dbReference>
<feature type="compositionally biased region" description="Low complexity" evidence="2">
    <location>
        <begin position="776"/>
        <end position="801"/>
    </location>
</feature>
<dbReference type="SMART" id="SM00343">
    <property type="entry name" value="ZnF_C2HC"/>
    <property type="match status" value="1"/>
</dbReference>
<dbReference type="PANTHER" id="PTHR46939">
    <property type="entry name" value="ZINC FINGER CCHC DOMAIN-CONTAINING PROTEIN 2"/>
    <property type="match status" value="1"/>
</dbReference>
<feature type="compositionally biased region" description="Basic residues" evidence="2">
    <location>
        <begin position="608"/>
        <end position="618"/>
    </location>
</feature>
<reference evidence="4" key="2">
    <citation type="submission" date="2020-02" db="EMBL/GenBank/DDBJ databases">
        <title>Esox lucius (northern pike) genome, fEsoLuc1, primary haplotype.</title>
        <authorList>
            <person name="Myers G."/>
            <person name="Karagic N."/>
            <person name="Meyer A."/>
            <person name="Pippel M."/>
            <person name="Reichard M."/>
            <person name="Winkler S."/>
            <person name="Tracey A."/>
            <person name="Sims Y."/>
            <person name="Howe K."/>
            <person name="Rhie A."/>
            <person name="Formenti G."/>
            <person name="Durbin R."/>
            <person name="Fedrigo O."/>
            <person name="Jarvis E.D."/>
        </authorList>
    </citation>
    <scope>NUCLEOTIDE SEQUENCE [LARGE SCALE GENOMIC DNA]</scope>
</reference>
<organism evidence="4 5">
    <name type="scientific">Esox lucius</name>
    <name type="common">Northern pike</name>
    <dbReference type="NCBI Taxonomy" id="8010"/>
    <lineage>
        <taxon>Eukaryota</taxon>
        <taxon>Metazoa</taxon>
        <taxon>Chordata</taxon>
        <taxon>Craniata</taxon>
        <taxon>Vertebrata</taxon>
        <taxon>Euteleostomi</taxon>
        <taxon>Actinopterygii</taxon>
        <taxon>Neopterygii</taxon>
        <taxon>Teleostei</taxon>
        <taxon>Protacanthopterygii</taxon>
        <taxon>Esociformes</taxon>
        <taxon>Esocidae</taxon>
        <taxon>Esox</taxon>
    </lineage>
</organism>
<keyword evidence="1" id="KW-0862">Zinc</keyword>
<dbReference type="InterPro" id="IPR001878">
    <property type="entry name" value="Znf_CCHC"/>
</dbReference>
<dbReference type="InParanoid" id="A0A3P8YFU2"/>
<feature type="compositionally biased region" description="Polar residues" evidence="2">
    <location>
        <begin position="24"/>
        <end position="34"/>
    </location>
</feature>
<sequence length="1017" mass="111329">MLKMKLPMQTAEEGVHTVEDTQENTDSSGHTSVPYSGVNHRFKYSTSESCNLSQIGKEVVFEWFGRHLSPSKRIEFMYGLLHMCHPLELRFLGSCLEDLARKDVHVLDSEIRANSQSDLGLLMDVADPVVRSKLLVCLSLLGSENRECAGTLYRALSHMDPTLYLNSCYDVPLSPRGTTQNVPDQNSTPEWGVEAQRFGHPSGSTLELESGSLEHLALLLTMASLHPAFSFHQRSTVRHHLDNVERAIEGKMHCHNRTSVQHYGLWREEPSPNKTDLGASAHCVSNHLPNRTSFQREAFHIDKIVLKRISWNQGNREYCIEVQWSDSTWSTVTKTHHELDDFLSKLLCKRSSDPFERGLLKLLAQGAQYEPRELERALQERLLSAPEAFRQRGEVCRFLLPDCGVCKGLCPGLSLQGDNPVPSAKTRRATMEHFKDDCTEPSSQEEDLAGQFPGHQTSSSSQGQRTLIPKSSQRDIQRPAVTPEHNGVKERRNKVGTVSCRPGRHQNEEEKRAFAPEQKSRRRPDERWRSEGAKVYIPNGIVRPQSTHIRQGGSQKSVQDRSGDTWSEASRTRSSPQHEPRERLDGEDLEDLEEERDTNGSFTGQSIHGKRPRGHRRVKAVATVHPMVPVVYQEESSSTWPGPQHLASVVQNGLVPDRLQPADASLADRVLTGTARMVPRESIPSQTSLGDPVGERRVSPPTDPGSSGHLVPQRFRTPTSLESRSSNPQHPMGAITVIPSTSHMPPLQPARTGPDPASATLPLSAYTPDPGPRPPTLASLPASATPSSAAAVTAPADSPVAGPAQTFPHSTVQGDAPGAEVGQARPQPKPPSHPQQQMGCDTCGCRDGCGGSHSASPGFYFPPQVGHQVFSNAHLPLFHVPSMSGAGYPGRVQHQGNGAGQLPFYPPRTASATPLQYVSGPLLRAAHPDRVLVSQAGYNLPQMAPFNRFYAPVYTSMGVGLGAGVKKSSANVSCYNCGLGGHYALDCKQPSVEAGHQGGFQLKYTAPHSSEGLDKSE</sequence>
<dbReference type="Ensembl" id="ENSELUT00000023709.3">
    <property type="protein sequence ID" value="ENSELUP00000014780.2"/>
    <property type="gene ID" value="ENSELUG00000014792.3"/>
</dbReference>
<feature type="region of interest" description="Disordered" evidence="2">
    <location>
        <begin position="1"/>
        <end position="34"/>
    </location>
</feature>
<name>A0A3P8YFU2_ESOLU</name>
<feature type="compositionally biased region" description="Polar residues" evidence="2">
    <location>
        <begin position="454"/>
        <end position="471"/>
    </location>
</feature>
<dbReference type="GO" id="GO:0008270">
    <property type="term" value="F:zinc ion binding"/>
    <property type="evidence" value="ECO:0007669"/>
    <property type="project" value="UniProtKB-KW"/>
</dbReference>
<feature type="compositionally biased region" description="Basic and acidic residues" evidence="2">
    <location>
        <begin position="576"/>
        <end position="586"/>
    </location>
</feature>
<dbReference type="PROSITE" id="PS50158">
    <property type="entry name" value="ZF_CCHC"/>
    <property type="match status" value="1"/>
</dbReference>
<dbReference type="STRING" id="8010.ENSELUP00000014780"/>
<accession>A0A3P8YFU2</accession>
<dbReference type="InterPro" id="IPR036875">
    <property type="entry name" value="Znf_CCHC_sf"/>
</dbReference>
<feature type="compositionally biased region" description="Basic and acidic residues" evidence="2">
    <location>
        <begin position="523"/>
        <end position="532"/>
    </location>
</feature>
<dbReference type="Pfam" id="PF26034">
    <property type="entry name" value="PHAT_SMAUG"/>
    <property type="match status" value="1"/>
</dbReference>
<dbReference type="InterPro" id="IPR057327">
    <property type="entry name" value="Vts1_dom"/>
</dbReference>
<dbReference type="GO" id="GO:0003676">
    <property type="term" value="F:nucleic acid binding"/>
    <property type="evidence" value="ECO:0007669"/>
    <property type="project" value="InterPro"/>
</dbReference>
<keyword evidence="1" id="KW-0479">Metal-binding</keyword>
<dbReference type="OrthoDB" id="6361509at2759"/>
<gene>
    <name evidence="4" type="primary">ZCCHC2</name>
</gene>
<dbReference type="SUPFAM" id="SSF57756">
    <property type="entry name" value="Retrovirus zinc finger-like domains"/>
    <property type="match status" value="1"/>
</dbReference>
<feature type="compositionally biased region" description="Acidic residues" evidence="2">
    <location>
        <begin position="587"/>
        <end position="596"/>
    </location>
</feature>
<feature type="domain" description="CCHC-type" evidence="3">
    <location>
        <begin position="974"/>
        <end position="989"/>
    </location>
</feature>
<evidence type="ECO:0000313" key="5">
    <source>
        <dbReference type="Proteomes" id="UP000265140"/>
    </source>
</evidence>
<keyword evidence="1" id="KW-0863">Zinc-finger</keyword>
<dbReference type="InterPro" id="IPR042793">
    <property type="entry name" value="ZCCHC2"/>
</dbReference>
<protein>
    <recommendedName>
        <fullName evidence="3">CCHC-type domain-containing protein</fullName>
    </recommendedName>
</protein>
<dbReference type="OMA" id="ERFKEDC"/>
<feature type="compositionally biased region" description="Polar residues" evidence="2">
    <location>
        <begin position="564"/>
        <end position="575"/>
    </location>
</feature>
<feature type="compositionally biased region" description="Basic and acidic residues" evidence="2">
    <location>
        <begin position="505"/>
        <end position="514"/>
    </location>
</feature>
<feature type="compositionally biased region" description="Polar residues" evidence="2">
    <location>
        <begin position="716"/>
        <end position="729"/>
    </location>
</feature>
<evidence type="ECO:0000259" key="3">
    <source>
        <dbReference type="PROSITE" id="PS50158"/>
    </source>
</evidence>
<feature type="region of interest" description="Disordered" evidence="2">
    <location>
        <begin position="434"/>
        <end position="618"/>
    </location>
</feature>
<dbReference type="GeneID" id="105024250"/>
<evidence type="ECO:0000256" key="2">
    <source>
        <dbReference type="SAM" id="MobiDB-lite"/>
    </source>
</evidence>
<dbReference type="Proteomes" id="UP000265140">
    <property type="component" value="Chromosome 3"/>
</dbReference>
<keyword evidence="5" id="KW-1185">Reference proteome</keyword>
<reference evidence="4" key="4">
    <citation type="submission" date="2025-09" db="UniProtKB">
        <authorList>
            <consortium name="Ensembl"/>
        </authorList>
    </citation>
    <scope>IDENTIFICATION</scope>
</reference>
<dbReference type="RefSeq" id="XP_010892384.2">
    <property type="nucleotide sequence ID" value="XM_010894082.3"/>
</dbReference>
<dbReference type="Bgee" id="ENSELUG00000014792">
    <property type="expression patterns" value="Expressed in testis and 14 other cell types or tissues"/>
</dbReference>
<dbReference type="Pfam" id="PF25479">
    <property type="entry name" value="Vts1"/>
    <property type="match status" value="1"/>
</dbReference>
<evidence type="ECO:0000256" key="1">
    <source>
        <dbReference type="PROSITE-ProRule" id="PRU00047"/>
    </source>
</evidence>
<dbReference type="InterPro" id="IPR058599">
    <property type="entry name" value="PHAT_Smg/ZCCHC2-like"/>
</dbReference>
<evidence type="ECO:0000313" key="4">
    <source>
        <dbReference type="Ensembl" id="ENSELUP00000014780.2"/>
    </source>
</evidence>
<dbReference type="GeneTree" id="ENSGT00520000055637"/>